<dbReference type="OrthoDB" id="665451at2759"/>
<dbReference type="Proteomes" id="UP000652761">
    <property type="component" value="Unassembled WGS sequence"/>
</dbReference>
<dbReference type="PANTHER" id="PTHR31168">
    <property type="entry name" value="OS02G0292800 PROTEIN"/>
    <property type="match status" value="1"/>
</dbReference>
<proteinExistence type="predicted"/>
<dbReference type="PANTHER" id="PTHR31168:SF21">
    <property type="entry name" value="EMB|CAB89385.1"/>
    <property type="match status" value="1"/>
</dbReference>
<dbReference type="AlphaFoldDB" id="A0A843WEN5"/>
<organism evidence="2 3">
    <name type="scientific">Colocasia esculenta</name>
    <name type="common">Wild taro</name>
    <name type="synonym">Arum esculentum</name>
    <dbReference type="NCBI Taxonomy" id="4460"/>
    <lineage>
        <taxon>Eukaryota</taxon>
        <taxon>Viridiplantae</taxon>
        <taxon>Streptophyta</taxon>
        <taxon>Embryophyta</taxon>
        <taxon>Tracheophyta</taxon>
        <taxon>Spermatophyta</taxon>
        <taxon>Magnoliopsida</taxon>
        <taxon>Liliopsida</taxon>
        <taxon>Araceae</taxon>
        <taxon>Aroideae</taxon>
        <taxon>Colocasieae</taxon>
        <taxon>Colocasia</taxon>
    </lineage>
</organism>
<keyword evidence="1" id="KW-0472">Membrane</keyword>
<evidence type="ECO:0000256" key="1">
    <source>
        <dbReference type="SAM" id="Phobius"/>
    </source>
</evidence>
<evidence type="ECO:0000313" key="2">
    <source>
        <dbReference type="EMBL" id="MQM03135.1"/>
    </source>
</evidence>
<keyword evidence="3" id="KW-1185">Reference proteome</keyword>
<feature type="transmembrane region" description="Helical" evidence="1">
    <location>
        <begin position="119"/>
        <end position="141"/>
    </location>
</feature>
<feature type="transmembrane region" description="Helical" evidence="1">
    <location>
        <begin position="79"/>
        <end position="98"/>
    </location>
</feature>
<name>A0A843WEN5_COLES</name>
<evidence type="ECO:0000313" key="3">
    <source>
        <dbReference type="Proteomes" id="UP000652761"/>
    </source>
</evidence>
<feature type="transmembrane region" description="Helical" evidence="1">
    <location>
        <begin position="12"/>
        <end position="32"/>
    </location>
</feature>
<protein>
    <submittedName>
        <fullName evidence="2">Uncharacterized protein</fullName>
    </submittedName>
</protein>
<reference evidence="2" key="1">
    <citation type="submission" date="2017-07" db="EMBL/GenBank/DDBJ databases">
        <title>Taro Niue Genome Assembly and Annotation.</title>
        <authorList>
            <person name="Atibalentja N."/>
            <person name="Keating K."/>
            <person name="Fields C.J."/>
        </authorList>
    </citation>
    <scope>NUCLEOTIDE SEQUENCE</scope>
    <source>
        <strain evidence="2">Niue_2</strain>
        <tissue evidence="2">Leaf</tissue>
    </source>
</reference>
<keyword evidence="1" id="KW-0812">Transmembrane</keyword>
<sequence>MLLEKGSIDMVLVPSGLVLMFGYHLILLYRVLRFPHTTVIGFENHNKKAWVERMLRGGASEASLALSVVAANISTSTTLASLSLALCSFIGAWVGNSSKVLLPEMIYGDRSLSTNSVKYIALVGCFLLAFTSLVQAARYYVHASFLITTMDSDIPVGYVQKAVIRGGNFFTVGLRLQYLAATLLLWVFGPIPMLASSLVIVITLGIFDNNTTPLHHFRYDHFSGKEGKAPATAVNQATHASSSNVDNILNHPLIYAAPSTMSS</sequence>
<comment type="caution">
    <text evidence="2">The sequence shown here is derived from an EMBL/GenBank/DDBJ whole genome shotgun (WGS) entry which is preliminary data.</text>
</comment>
<keyword evidence="1" id="KW-1133">Transmembrane helix</keyword>
<dbReference type="InterPro" id="IPR006747">
    <property type="entry name" value="DUF599"/>
</dbReference>
<gene>
    <name evidence="2" type="ORF">Taro_035914</name>
</gene>
<dbReference type="EMBL" id="NMUH01002980">
    <property type="protein sequence ID" value="MQM03135.1"/>
    <property type="molecule type" value="Genomic_DNA"/>
</dbReference>
<feature type="transmembrane region" description="Helical" evidence="1">
    <location>
        <begin position="183"/>
        <end position="207"/>
    </location>
</feature>
<accession>A0A843WEN5</accession>
<dbReference type="Pfam" id="PF04654">
    <property type="entry name" value="DUF599"/>
    <property type="match status" value="1"/>
</dbReference>